<evidence type="ECO:0000313" key="1">
    <source>
        <dbReference type="EMBL" id="QJX80048.1"/>
    </source>
</evidence>
<evidence type="ECO:0000313" key="2">
    <source>
        <dbReference type="Proteomes" id="UP000501076"/>
    </source>
</evidence>
<name>A0A6M6E640_PRIMG</name>
<dbReference type="RefSeq" id="WP_171778031.1">
    <property type="nucleotide sequence ID" value="NZ_CP045273.1"/>
</dbReference>
<keyword evidence="1" id="KW-0614">Plasmid</keyword>
<accession>A0A6M6E640</accession>
<dbReference type="AlphaFoldDB" id="A0A6M6E640"/>
<gene>
    <name evidence="1" type="ORF">FDZ14_28500</name>
</gene>
<dbReference type="Proteomes" id="UP000501076">
    <property type="component" value="Plasmid pFDU301A"/>
</dbReference>
<protein>
    <submittedName>
        <fullName evidence="1">Uncharacterized protein</fullName>
    </submittedName>
</protein>
<sequence>MKMSIHRALAELKTLNKRIERATSGKFVAMQIGEEPPRSYKTVLEFNTEAGAFYNSAKDLIARRNEIKAKVIASNAVTKVKVGKEEMTVAEAIDRKDNGVKYDKELLNSLRNQLIQVERQMELERQQMELRLEKRIEADLGSKDRKANAAEVEAITESFLKRYKPKMVDPIEIKKEIKELTERIEEFEMEVDFILSESNTSTLIEVQG</sequence>
<geneLocation type="plasmid" evidence="2">
    <name>pfdu301a</name>
</geneLocation>
<reference evidence="1 2" key="1">
    <citation type="submission" date="2019-10" db="EMBL/GenBank/DDBJ databases">
        <title>Complete genome sequences for adaption low water activity.</title>
        <authorList>
            <person name="Zhao L."/>
            <person name="Zhong J."/>
        </authorList>
    </citation>
    <scope>NUCLEOTIDE SEQUENCE [LARGE SCALE GENOMIC DNA]</scope>
    <source>
        <strain evidence="1 2">FDU301</strain>
        <plasmid evidence="2">pfdu301a</plasmid>
    </source>
</reference>
<dbReference type="EMBL" id="CP045273">
    <property type="protein sequence ID" value="QJX80048.1"/>
    <property type="molecule type" value="Genomic_DNA"/>
</dbReference>
<organism evidence="1 2">
    <name type="scientific">Priestia megaterium</name>
    <name type="common">Bacillus megaterium</name>
    <dbReference type="NCBI Taxonomy" id="1404"/>
    <lineage>
        <taxon>Bacteria</taxon>
        <taxon>Bacillati</taxon>
        <taxon>Bacillota</taxon>
        <taxon>Bacilli</taxon>
        <taxon>Bacillales</taxon>
        <taxon>Bacillaceae</taxon>
        <taxon>Priestia</taxon>
    </lineage>
</organism>
<proteinExistence type="predicted"/>